<evidence type="ECO:0000313" key="1">
    <source>
        <dbReference type="EMBL" id="GHJ88018.1"/>
    </source>
</evidence>
<keyword evidence="2" id="KW-1185">Reference proteome</keyword>
<dbReference type="GO" id="GO:0008474">
    <property type="term" value="F:palmitoyl-(protein) hydrolase activity"/>
    <property type="evidence" value="ECO:0007669"/>
    <property type="project" value="TreeGrafter"/>
</dbReference>
<dbReference type="PANTHER" id="PTHR12277:SF64">
    <property type="entry name" value="SUPERFAMILY HYDROLASE, PUTATIVE (AFU_ORTHOLOGUE AFUA_3G01760)-RELATED"/>
    <property type="match status" value="1"/>
</dbReference>
<organism evidence="1 2">
    <name type="scientific">Naganishia liquefaciens</name>
    <dbReference type="NCBI Taxonomy" id="104408"/>
    <lineage>
        <taxon>Eukaryota</taxon>
        <taxon>Fungi</taxon>
        <taxon>Dikarya</taxon>
        <taxon>Basidiomycota</taxon>
        <taxon>Agaricomycotina</taxon>
        <taxon>Tremellomycetes</taxon>
        <taxon>Filobasidiales</taxon>
        <taxon>Filobasidiaceae</taxon>
        <taxon>Naganishia</taxon>
    </lineage>
</organism>
<comment type="caution">
    <text evidence="1">The sequence shown here is derived from an EMBL/GenBank/DDBJ whole genome shotgun (WGS) entry which is preliminary data.</text>
</comment>
<reference evidence="1" key="1">
    <citation type="submission" date="2020-07" db="EMBL/GenBank/DDBJ databases">
        <title>Draft Genome Sequence of a Deep-Sea Yeast, Naganishia (Cryptococcus) liquefaciens strain N6.</title>
        <authorList>
            <person name="Han Y.W."/>
            <person name="Kajitani R."/>
            <person name="Morimoto H."/>
            <person name="Parhat M."/>
            <person name="Tsubouchi H."/>
            <person name="Bakenova O."/>
            <person name="Ogata M."/>
            <person name="Argunhan B."/>
            <person name="Aoki R."/>
            <person name="Kajiwara S."/>
            <person name="Itoh T."/>
            <person name="Iwasaki H."/>
        </authorList>
    </citation>
    <scope>NUCLEOTIDE SEQUENCE</scope>
    <source>
        <strain evidence="1">N6</strain>
    </source>
</reference>
<evidence type="ECO:0008006" key="3">
    <source>
        <dbReference type="Google" id="ProtNLM"/>
    </source>
</evidence>
<proteinExistence type="predicted"/>
<protein>
    <recommendedName>
        <fullName evidence="3">Alpha/beta hydrolase</fullName>
    </recommendedName>
</protein>
<dbReference type="SUPFAM" id="SSF53474">
    <property type="entry name" value="alpha/beta-Hydrolases"/>
    <property type="match status" value="1"/>
</dbReference>
<dbReference type="InterPro" id="IPR029058">
    <property type="entry name" value="AB_hydrolase_fold"/>
</dbReference>
<dbReference type="Gene3D" id="3.40.50.1820">
    <property type="entry name" value="alpha/beta hydrolase"/>
    <property type="match status" value="1"/>
</dbReference>
<dbReference type="AlphaFoldDB" id="A0A8H3TVT0"/>
<dbReference type="PANTHER" id="PTHR12277">
    <property type="entry name" value="ALPHA/BETA HYDROLASE DOMAIN-CONTAINING PROTEIN"/>
    <property type="match status" value="1"/>
</dbReference>
<dbReference type="EMBL" id="BLZA01000028">
    <property type="protein sequence ID" value="GHJ88018.1"/>
    <property type="molecule type" value="Genomic_DNA"/>
</dbReference>
<accession>A0A8H3TVT0</accession>
<dbReference type="OrthoDB" id="10249433at2759"/>
<gene>
    <name evidence="1" type="ORF">NliqN6_4420</name>
</gene>
<dbReference type="GO" id="GO:0016020">
    <property type="term" value="C:membrane"/>
    <property type="evidence" value="ECO:0007669"/>
    <property type="project" value="TreeGrafter"/>
</dbReference>
<evidence type="ECO:0000313" key="2">
    <source>
        <dbReference type="Proteomes" id="UP000620104"/>
    </source>
</evidence>
<dbReference type="Proteomes" id="UP000620104">
    <property type="component" value="Unassembled WGS sequence"/>
</dbReference>
<name>A0A8H3TVT0_9TREE</name>
<sequence length="308" mass="34320">MMMVLFQRKIIYMGYIPPGSRTEILDDGDPDMRGLVKEDVAIESQNGVTLRGYLFKRRQTTISAQTPRKAIVVYFQGNVGSPIHRLPLFRKLLTHPLLDAQHPTTLEILAVPPRSFGRSTNQPPTQRGILRDYTAVTQYASHQAKTTDAAVIWMGHSLGASVATVLLDHEPPNTRCDALIFENGFASIPEMVRALYPSKWVPYHYLGRLALDIWDARGVFERGALGKVPVLFVSSDDDELVPPAMMHGLYEAARSRDASGEGGRLSRGVTWVGVKGGLHDFAWKKEAWGKSVVRFVKDVADTRKEEHG</sequence>